<dbReference type="Pfam" id="PF12724">
    <property type="entry name" value="Flavodoxin_5"/>
    <property type="match status" value="1"/>
</dbReference>
<accession>A0ABW4J8B5</accession>
<dbReference type="EMBL" id="JBHTOP010000022">
    <property type="protein sequence ID" value="MFD1671904.1"/>
    <property type="molecule type" value="Genomic_DNA"/>
</dbReference>
<comment type="caution">
    <text evidence="2">The sequence shown here is derived from an EMBL/GenBank/DDBJ whole genome shotgun (WGS) entry which is preliminary data.</text>
</comment>
<reference evidence="3" key="1">
    <citation type="journal article" date="2019" name="Int. J. Syst. Evol. Microbiol.">
        <title>The Global Catalogue of Microorganisms (GCM) 10K type strain sequencing project: providing services to taxonomists for standard genome sequencing and annotation.</title>
        <authorList>
            <consortium name="The Broad Institute Genomics Platform"/>
            <consortium name="The Broad Institute Genome Sequencing Center for Infectious Disease"/>
            <person name="Wu L."/>
            <person name="Ma J."/>
        </authorList>
    </citation>
    <scope>NUCLEOTIDE SEQUENCE [LARGE SCALE GENOMIC DNA]</scope>
    <source>
        <strain evidence="3">CCM 8896</strain>
    </source>
</reference>
<dbReference type="RefSeq" id="WP_125714363.1">
    <property type="nucleotide sequence ID" value="NZ_JBHTOP010000022.1"/>
</dbReference>
<dbReference type="Proteomes" id="UP001597267">
    <property type="component" value="Unassembled WGS sequence"/>
</dbReference>
<gene>
    <name evidence="2" type="ORF">ACFQ5M_07350</name>
</gene>
<protein>
    <submittedName>
        <fullName evidence="2">Flavodoxin family protein</fullName>
    </submittedName>
</protein>
<proteinExistence type="predicted"/>
<evidence type="ECO:0000313" key="2">
    <source>
        <dbReference type="EMBL" id="MFD1671904.1"/>
    </source>
</evidence>
<keyword evidence="3" id="KW-1185">Reference proteome</keyword>
<feature type="domain" description="Flavodoxin" evidence="1">
    <location>
        <begin position="4"/>
        <end position="77"/>
    </location>
</feature>
<evidence type="ECO:0000313" key="3">
    <source>
        <dbReference type="Proteomes" id="UP001597267"/>
    </source>
</evidence>
<dbReference type="SUPFAM" id="SSF52218">
    <property type="entry name" value="Flavoproteins"/>
    <property type="match status" value="1"/>
</dbReference>
<dbReference type="InterPro" id="IPR026816">
    <property type="entry name" value="Flavodoxin_dom"/>
</dbReference>
<organism evidence="2 3">
    <name type="scientific">Agrilactobacillus yilanensis</name>
    <dbReference type="NCBI Taxonomy" id="2485997"/>
    <lineage>
        <taxon>Bacteria</taxon>
        <taxon>Bacillati</taxon>
        <taxon>Bacillota</taxon>
        <taxon>Bacilli</taxon>
        <taxon>Lactobacillales</taxon>
        <taxon>Lactobacillaceae</taxon>
        <taxon>Agrilactobacillus</taxon>
    </lineage>
</organism>
<evidence type="ECO:0000259" key="1">
    <source>
        <dbReference type="Pfam" id="PF12724"/>
    </source>
</evidence>
<dbReference type="Gene3D" id="3.40.50.360">
    <property type="match status" value="1"/>
</dbReference>
<dbReference type="InterPro" id="IPR029039">
    <property type="entry name" value="Flavoprotein-like_sf"/>
</dbReference>
<sequence>MNAVRYCSKTGNTKKMAEMIAKQLGVTAEPVDTPLTYPIQKLFLGGAIHMASLDKELKHFAENLDSEKIREVVIFGTSGGVLSIKKGLVRILNDQKMTISKHNLFLHGLVPAKANISEKQKTEISEFVHAVIR</sequence>
<name>A0ABW4J8B5_9LACO</name>